<dbReference type="EMBL" id="JBHTMP010000006">
    <property type="protein sequence ID" value="MFD1320615.1"/>
    <property type="molecule type" value="Genomic_DNA"/>
</dbReference>
<gene>
    <name evidence="1" type="ORF">ACFQ4H_05860</name>
</gene>
<keyword evidence="2" id="KW-1185">Reference proteome</keyword>
<reference evidence="2" key="1">
    <citation type="journal article" date="2019" name="Int. J. Syst. Evol. Microbiol.">
        <title>The Global Catalogue of Microorganisms (GCM) 10K type strain sequencing project: providing services to taxonomists for standard genome sequencing and annotation.</title>
        <authorList>
            <consortium name="The Broad Institute Genomics Platform"/>
            <consortium name="The Broad Institute Genome Sequencing Center for Infectious Disease"/>
            <person name="Wu L."/>
            <person name="Ma J."/>
        </authorList>
    </citation>
    <scope>NUCLEOTIDE SEQUENCE [LARGE SCALE GENOMIC DNA]</scope>
    <source>
        <strain evidence="2">JCM 31037</strain>
    </source>
</reference>
<sequence length="44" mass="5165">MPPPFTTIAWRLGQLSEMLALRQEVLHHGAEIALLRDLYRVRQH</sequence>
<evidence type="ECO:0000313" key="1">
    <source>
        <dbReference type="EMBL" id="MFD1320615.1"/>
    </source>
</evidence>
<dbReference type="Proteomes" id="UP001597260">
    <property type="component" value="Unassembled WGS sequence"/>
</dbReference>
<protein>
    <submittedName>
        <fullName evidence="1">Uncharacterized protein</fullName>
    </submittedName>
</protein>
<proteinExistence type="predicted"/>
<evidence type="ECO:0000313" key="2">
    <source>
        <dbReference type="Proteomes" id="UP001597260"/>
    </source>
</evidence>
<comment type="caution">
    <text evidence="1">The sequence shown here is derived from an EMBL/GenBank/DDBJ whole genome shotgun (WGS) entry which is preliminary data.</text>
</comment>
<organism evidence="1 2">
    <name type="scientific">Micromonospora sonneratiae</name>
    <dbReference type="NCBI Taxonomy" id="1184706"/>
    <lineage>
        <taxon>Bacteria</taxon>
        <taxon>Bacillati</taxon>
        <taxon>Actinomycetota</taxon>
        <taxon>Actinomycetes</taxon>
        <taxon>Micromonosporales</taxon>
        <taxon>Micromonosporaceae</taxon>
        <taxon>Micromonospora</taxon>
    </lineage>
</organism>
<name>A0ABW3YB12_9ACTN</name>
<accession>A0ABW3YB12</accession>